<dbReference type="Proteomes" id="UP000520513">
    <property type="component" value="Unassembled WGS sequence"/>
</dbReference>
<dbReference type="RefSeq" id="WP_185705547.1">
    <property type="nucleotide sequence ID" value="NZ_JAAXCY010000015.1"/>
</dbReference>
<dbReference type="Pfam" id="PF16220">
    <property type="entry name" value="DUF4880"/>
    <property type="match status" value="1"/>
</dbReference>
<dbReference type="AlphaFoldDB" id="A0A7X1AUN2"/>
<gene>
    <name evidence="3" type="ORF">HF209_06850</name>
    <name evidence="4" type="ORF">HF257_29575</name>
</gene>
<evidence type="ECO:0000313" key="6">
    <source>
        <dbReference type="Proteomes" id="UP000534677"/>
    </source>
</evidence>
<dbReference type="EMBL" id="JAAXCY010000015">
    <property type="protein sequence ID" value="MBC2410176.1"/>
    <property type="molecule type" value="Genomic_DNA"/>
</dbReference>
<reference evidence="5 6" key="1">
    <citation type="submission" date="2020-04" db="EMBL/GenBank/DDBJ databases">
        <title>Pseudomonas crami sp. nov., a novel proteolytic bacterial species isolated from cream.</title>
        <authorList>
            <person name="Hofmann K."/>
            <person name="Woller A."/>
            <person name="Huptas C."/>
            <person name="Wenning M."/>
            <person name="Scherer S."/>
            <person name="Doll E.V."/>
        </authorList>
    </citation>
    <scope>NUCLEOTIDE SEQUENCE [LARGE SCALE GENOMIC DNA]</scope>
    <source>
        <strain evidence="3 6">WS 5096</strain>
        <strain evidence="4 5">WS 5106</strain>
    </source>
</reference>
<evidence type="ECO:0000313" key="4">
    <source>
        <dbReference type="EMBL" id="MBC2410176.1"/>
    </source>
</evidence>
<proteinExistence type="predicted"/>
<evidence type="ECO:0000259" key="1">
    <source>
        <dbReference type="Pfam" id="PF04773"/>
    </source>
</evidence>
<evidence type="ECO:0000313" key="3">
    <source>
        <dbReference type="EMBL" id="MBC2380658.1"/>
    </source>
</evidence>
<dbReference type="InterPro" id="IPR032623">
    <property type="entry name" value="FecR_N"/>
</dbReference>
<protein>
    <submittedName>
        <fullName evidence="4">DUF4880 domain-containing protein</fullName>
    </submittedName>
</protein>
<dbReference type="EMBL" id="JAAXCZ010000003">
    <property type="protein sequence ID" value="MBC2380658.1"/>
    <property type="molecule type" value="Genomic_DNA"/>
</dbReference>
<name>A0A7X1AUN2_9PSED</name>
<dbReference type="PANTHER" id="PTHR30273">
    <property type="entry name" value="PERIPLASMIC SIGNAL SENSOR AND SIGMA FACTOR ACTIVATOR FECR-RELATED"/>
    <property type="match status" value="1"/>
</dbReference>
<evidence type="ECO:0000313" key="5">
    <source>
        <dbReference type="Proteomes" id="UP000520513"/>
    </source>
</evidence>
<dbReference type="Pfam" id="PF04773">
    <property type="entry name" value="FecR"/>
    <property type="match status" value="1"/>
</dbReference>
<dbReference type="Gene3D" id="2.60.120.1440">
    <property type="match status" value="1"/>
</dbReference>
<dbReference type="Proteomes" id="UP000534677">
    <property type="component" value="Unassembled WGS sequence"/>
</dbReference>
<sequence length="309" mass="34159">MSSRAAIEEAIEWSACLRDESLLPSERHAFERWLDADPLNAQAWNAVQGQVQRVLMPAGETHARRVLQAPRPSRRHLLRGALAIAGMGVVTQVLRQPGMPLAEFSADLRTGTGERLNTQLADGSRLVLDAQSAVDIEMGTDVRRLSLRTGKIILDVSHDPRPFNILTTFGSVQANGTRLMVAAYESFTHVWALGPGVRISTRSNAQLALQPDQGARFNDLIERLAANRSGESTWQDGWLNVQDWSLGDVISALQPYRRGILRVSPNAARLRVSGVFSLDHSDRALAALAQTMPLRIQRYSDWWVSVDLA</sequence>
<keyword evidence="6" id="KW-1185">Reference proteome</keyword>
<dbReference type="GO" id="GO:0016989">
    <property type="term" value="F:sigma factor antagonist activity"/>
    <property type="evidence" value="ECO:0007669"/>
    <property type="project" value="TreeGrafter"/>
</dbReference>
<dbReference type="InterPro" id="IPR006860">
    <property type="entry name" value="FecR"/>
</dbReference>
<dbReference type="InterPro" id="IPR012373">
    <property type="entry name" value="Ferrdict_sens_TM"/>
</dbReference>
<feature type="domain" description="FecR protein" evidence="1">
    <location>
        <begin position="107"/>
        <end position="191"/>
    </location>
</feature>
<accession>A0A7X1AUN2</accession>
<evidence type="ECO:0000259" key="2">
    <source>
        <dbReference type="Pfam" id="PF16220"/>
    </source>
</evidence>
<feature type="domain" description="FecR N-terminal" evidence="2">
    <location>
        <begin position="8"/>
        <end position="48"/>
    </location>
</feature>
<comment type="caution">
    <text evidence="4">The sequence shown here is derived from an EMBL/GenBank/DDBJ whole genome shotgun (WGS) entry which is preliminary data.</text>
</comment>
<dbReference type="PANTHER" id="PTHR30273:SF2">
    <property type="entry name" value="PROTEIN FECR"/>
    <property type="match status" value="1"/>
</dbReference>
<organism evidence="4 5">
    <name type="scientific">Pseudomonas cremoris</name>
    <dbReference type="NCBI Taxonomy" id="2724178"/>
    <lineage>
        <taxon>Bacteria</taxon>
        <taxon>Pseudomonadati</taxon>
        <taxon>Pseudomonadota</taxon>
        <taxon>Gammaproteobacteria</taxon>
        <taxon>Pseudomonadales</taxon>
        <taxon>Pseudomonadaceae</taxon>
        <taxon>Pseudomonas</taxon>
    </lineage>
</organism>
<dbReference type="PIRSF" id="PIRSF018266">
    <property type="entry name" value="FecR"/>
    <property type="match status" value="1"/>
</dbReference>